<feature type="region of interest" description="Disordered" evidence="5">
    <location>
        <begin position="306"/>
        <end position="339"/>
    </location>
</feature>
<feature type="compositionally biased region" description="Basic and acidic residues" evidence="5">
    <location>
        <begin position="314"/>
        <end position="326"/>
    </location>
</feature>
<dbReference type="PROSITE" id="PS00518">
    <property type="entry name" value="ZF_RING_1"/>
    <property type="match status" value="1"/>
</dbReference>
<organism evidence="8 9">
    <name type="scientific">Ictalurus punctatus</name>
    <name type="common">Channel catfish</name>
    <name type="synonym">Silurus punctatus</name>
    <dbReference type="NCBI Taxonomy" id="7998"/>
    <lineage>
        <taxon>Eukaryota</taxon>
        <taxon>Metazoa</taxon>
        <taxon>Chordata</taxon>
        <taxon>Craniata</taxon>
        <taxon>Vertebrata</taxon>
        <taxon>Euteleostomi</taxon>
        <taxon>Actinopterygii</taxon>
        <taxon>Neopterygii</taxon>
        <taxon>Teleostei</taxon>
        <taxon>Ostariophysi</taxon>
        <taxon>Siluriformes</taxon>
        <taxon>Ictaluridae</taxon>
        <taxon>Ictalurus</taxon>
    </lineage>
</organism>
<feature type="compositionally biased region" description="Polar residues" evidence="5">
    <location>
        <begin position="330"/>
        <end position="339"/>
    </location>
</feature>
<keyword evidence="2 4" id="KW-0863">Zinc-finger</keyword>
<evidence type="ECO:0000256" key="3">
    <source>
        <dbReference type="ARBA" id="ARBA00022833"/>
    </source>
</evidence>
<dbReference type="InterPro" id="IPR017907">
    <property type="entry name" value="Znf_RING_CS"/>
</dbReference>
<dbReference type="GO" id="GO:0008270">
    <property type="term" value="F:zinc ion binding"/>
    <property type="evidence" value="ECO:0007669"/>
    <property type="project" value="UniProtKB-KW"/>
</dbReference>
<dbReference type="PANTHER" id="PTHR16442">
    <property type="entry name" value="RING FINGER PROTEIN 17"/>
    <property type="match status" value="1"/>
</dbReference>
<sequence>MDAAVACNNCGLPYTVSEGEVVGRLPHVLFCGHIFCAECLCSLECPQDSNSVPSVSCPECMMRTEIGEEGVNGLQVDSRIIGLIYTAKMNSKKRKNARVLHGGVSQTGCRLRSPAAKSSTLKNLAEEDPGVVKILNEALCKASENLNTLDSLHKTLVTGIQSQLKKERNRIIKEIDVSIEKAMIILQRRRSALVSELSCLEKLFSTGREECQKMQARRRELRAAIQKARYVCQVPLLETYCHLDEILETLQSPVDTESYDMSCLTLRSGLGCILNVDHVKDCLEITDGNVKLVCEEVTIPAATVHLKRPARSGRTGERKGGRDSHRVPISSHSASPKQICTPSPNVVIEEIIEETIAHEERVVMRQEPKHTVRQRVQRKNHRALLDRIAVSQSALQEWVAVTHIINPTHFYVRYVMERKAGGLLTKEINSICSGKHSLFTINDQIKTGTLVFVKWKDIWYRAVVSELIQKGCLERVTQCSANDVARLEVFFLDYGFSKELAISGDDLVGLNECVRRADSSAQTDLHRWPPQAVRCSLKDIIPSNLVNGWSREASEEMKRVIGSSVLEMQVLGEERDTLLVDLKKVSMNTSLSLREHLVFMELARFYSPQVSSAGSTTLLFYPPVYPKLNMELNAVVSHVNTPSDFYIQLVDNMEFLLLNTKLQNCYGFPGAESDLQIYSPVLSQACVALYDNKDWCRAQVTGFPGGRMVEVQYVDFGNRETLSVKDLRQIKDEFFSLPAMALWCSLDSVLSVGETWSEESIDVFRKLTEQKLVTVVAKELVPVSKAMPVCLFEVSEHTTECLSSIGEILVTKGLASLSKQVPPKKPLPPENTVWDPPLMEEGPSPSEPMLPAVDPSPLLSTLTLPTCLKDLKVRVTHVTSPGNIYVQLLQYDTQLKRIHDLLKKEYSKSEPQEVVWKAEMSCAANVNGIWERGKVCSVSSVNVAEVLRCDFGNNVKINLSNLRPLLPELDGSFLLECCLSDIRPAGGCSSWTATACDFISYYLTGAMAIMTIKEPSSVRPVPISLFCSNRAGRHVSISDFLITEGLALRERSVKPAPESGSDLSDDLGCALGETLNLEETACEESTKLSAPSLTPPKPAPRITPPPERVRTQAYLPPELPPCGDTLVSVPAVSDDGVIHIMTLQAVCEFERLQQQLQQHIKTLPRHKHYNWKNVLGCAVMGSDMLWYRGQVQEVIGGYVKVRYVDQGIVENIPVCHVYPMVLCENVPQLCVPCQINGVLPVGGTWQWDAVALMKELLIGRTVSVHVIELPEDPRGLVTMEIILDGMPLSKIMMHHQHVTFSPSIGSPEDYVVKPPLPDLDDWDLSSEGLEEPQTILGVYTDFKLPDKGKSCWVKIKHVCTPNEVFLSVLDTPVCEHEQESLDEALSRVNSDIDSLPMLTDFPIEGPCLAEYSDGKYYRAKLLGFSKLNPSIQLLVRHVDFGSDDILPLCKLRCLPETLLHFPCEAACVRLAGFKPPHLCQEPERIPYRPEWSMKAMLEMIDLLHGKLRCVVTAVEPQPTVLLYNADGTLVHTPLVKKGLADE</sequence>
<evidence type="ECO:0000256" key="2">
    <source>
        <dbReference type="ARBA" id="ARBA00022771"/>
    </source>
</evidence>
<reference evidence="9" key="2">
    <citation type="submission" date="2025-08" db="UniProtKB">
        <authorList>
            <consortium name="RefSeq"/>
        </authorList>
    </citation>
    <scope>IDENTIFICATION</scope>
    <source>
        <tissue evidence="9">Blood</tissue>
    </source>
</reference>
<dbReference type="Gene3D" id="2.40.50.90">
    <property type="match status" value="5"/>
</dbReference>
<dbReference type="Gene3D" id="3.30.40.10">
    <property type="entry name" value="Zinc/RING finger domain, C3HC4 (zinc finger)"/>
    <property type="match status" value="1"/>
</dbReference>
<feature type="domain" description="Tudor" evidence="7">
    <location>
        <begin position="1400"/>
        <end position="1461"/>
    </location>
</feature>
<dbReference type="InterPro" id="IPR002999">
    <property type="entry name" value="Tudor"/>
</dbReference>
<dbReference type="InterPro" id="IPR013083">
    <property type="entry name" value="Znf_RING/FYVE/PHD"/>
</dbReference>
<evidence type="ECO:0000256" key="4">
    <source>
        <dbReference type="PROSITE-ProRule" id="PRU00175"/>
    </source>
</evidence>
<protein>
    <submittedName>
        <fullName evidence="9">RING finger protein 17 isoform X2</fullName>
    </submittedName>
</protein>
<feature type="region of interest" description="Disordered" evidence="5">
    <location>
        <begin position="820"/>
        <end position="847"/>
    </location>
</feature>
<accession>A0A2D0R2B4</accession>
<dbReference type="GeneID" id="108266227"/>
<dbReference type="PROSITE" id="PS50304">
    <property type="entry name" value="TUDOR"/>
    <property type="match status" value="4"/>
</dbReference>
<dbReference type="InterPro" id="IPR035437">
    <property type="entry name" value="SNase_OB-fold_sf"/>
</dbReference>
<dbReference type="InterPro" id="IPR001841">
    <property type="entry name" value="Znf_RING"/>
</dbReference>
<dbReference type="PANTHER" id="PTHR16442:SF1">
    <property type="entry name" value="RING FINGER PROTEIN 17"/>
    <property type="match status" value="1"/>
</dbReference>
<feature type="domain" description="Tudor" evidence="7">
    <location>
        <begin position="1170"/>
        <end position="1227"/>
    </location>
</feature>
<dbReference type="PROSITE" id="PS50089">
    <property type="entry name" value="ZF_RING_2"/>
    <property type="match status" value="1"/>
</dbReference>
<dbReference type="SUPFAM" id="SSF57850">
    <property type="entry name" value="RING/U-box"/>
    <property type="match status" value="1"/>
</dbReference>
<dbReference type="RefSeq" id="XP_017324762.1">
    <property type="nucleotide sequence ID" value="XM_017469273.2"/>
</dbReference>
<dbReference type="Gene3D" id="2.30.30.140">
    <property type="match status" value="5"/>
</dbReference>
<dbReference type="SMART" id="SM00333">
    <property type="entry name" value="TUDOR"/>
    <property type="match status" value="4"/>
</dbReference>
<keyword evidence="3" id="KW-0862">Zinc</keyword>
<keyword evidence="1" id="KW-0479">Metal-binding</keyword>
<dbReference type="OrthoDB" id="5800423at2759"/>
<evidence type="ECO:0000313" key="9">
    <source>
        <dbReference type="RefSeq" id="XP_017324762.1"/>
    </source>
</evidence>
<reference evidence="8" key="1">
    <citation type="journal article" date="2016" name="Nat. Commun.">
        <title>The channel catfish genome sequence provides insights into the evolution of scale formation in teleosts.</title>
        <authorList>
            <person name="Liu Z."/>
            <person name="Liu S."/>
            <person name="Yao J."/>
            <person name="Bao L."/>
            <person name="Zhang J."/>
            <person name="Li Y."/>
            <person name="Jiang C."/>
            <person name="Sun L."/>
            <person name="Wang R."/>
            <person name="Zhang Y."/>
            <person name="Zhou T."/>
            <person name="Zeng Q."/>
            <person name="Fu Q."/>
            <person name="Gao S."/>
            <person name="Li N."/>
            <person name="Koren S."/>
            <person name="Jiang Y."/>
            <person name="Zimin A."/>
            <person name="Xu P."/>
            <person name="Phillippy A.M."/>
            <person name="Geng X."/>
            <person name="Song L."/>
            <person name="Sun F."/>
            <person name="Li C."/>
            <person name="Wang X."/>
            <person name="Chen A."/>
            <person name="Jin Y."/>
            <person name="Yuan Z."/>
            <person name="Yang Y."/>
            <person name="Tan S."/>
            <person name="Peatman E."/>
            <person name="Lu J."/>
            <person name="Qin Z."/>
            <person name="Dunham R."/>
            <person name="Li Z."/>
            <person name="Sonstegard T."/>
            <person name="Feng J."/>
            <person name="Danzmann R.G."/>
            <person name="Schroeder S."/>
            <person name="Scheffler B."/>
            <person name="Duke M.V."/>
            <person name="Ballard L."/>
            <person name="Kucuktas H."/>
            <person name="Kaltenboeck L."/>
            <person name="Liu H."/>
            <person name="Armbruster J."/>
            <person name="Xie Y."/>
            <person name="Kirby M.L."/>
            <person name="Tian Y."/>
            <person name="Flanagan M.E."/>
            <person name="Mu W."/>
            <person name="Waldbieser G.C."/>
        </authorList>
    </citation>
    <scope>NUCLEOTIDE SEQUENCE [LARGE SCALE GENOMIC DNA]</scope>
    <source>
        <strain evidence="8">SDA103</strain>
    </source>
</reference>
<evidence type="ECO:0000313" key="8">
    <source>
        <dbReference type="Proteomes" id="UP000221080"/>
    </source>
</evidence>
<keyword evidence="8" id="KW-1185">Reference proteome</keyword>
<name>A0A2D0R2B4_ICTPU</name>
<feature type="domain" description="Tudor" evidence="7">
    <location>
        <begin position="915"/>
        <end position="972"/>
    </location>
</feature>
<feature type="domain" description="RING-type" evidence="6">
    <location>
        <begin position="7"/>
        <end position="60"/>
    </location>
</feature>
<feature type="compositionally biased region" description="Pro residues" evidence="5">
    <location>
        <begin position="1093"/>
        <end position="1106"/>
    </location>
</feature>
<gene>
    <name evidence="9" type="primary">rnf17</name>
</gene>
<dbReference type="CTD" id="56163"/>
<evidence type="ECO:0000256" key="5">
    <source>
        <dbReference type="SAM" id="MobiDB-lite"/>
    </source>
</evidence>
<dbReference type="Proteomes" id="UP000221080">
    <property type="component" value="Chromosome 6"/>
</dbReference>
<feature type="domain" description="Tudor" evidence="7">
    <location>
        <begin position="679"/>
        <end position="737"/>
    </location>
</feature>
<dbReference type="STRING" id="7998.ENSIPUP00000001556"/>
<feature type="region of interest" description="Disordered" evidence="5">
    <location>
        <begin position="1086"/>
        <end position="1108"/>
    </location>
</feature>
<evidence type="ECO:0000259" key="7">
    <source>
        <dbReference type="PROSITE" id="PS50304"/>
    </source>
</evidence>
<dbReference type="Pfam" id="PF00567">
    <property type="entry name" value="TUDOR"/>
    <property type="match status" value="5"/>
</dbReference>
<evidence type="ECO:0000259" key="6">
    <source>
        <dbReference type="PROSITE" id="PS50089"/>
    </source>
</evidence>
<proteinExistence type="predicted"/>
<evidence type="ECO:0000256" key="1">
    <source>
        <dbReference type="ARBA" id="ARBA00022723"/>
    </source>
</evidence>
<dbReference type="SUPFAM" id="SSF63748">
    <property type="entry name" value="Tudor/PWWP/MBT"/>
    <property type="match status" value="5"/>
</dbReference>